<name>C0DSD7_EIKCO</name>
<evidence type="ECO:0000313" key="3">
    <source>
        <dbReference type="Proteomes" id="UP000005837"/>
    </source>
</evidence>
<dbReference type="AlphaFoldDB" id="C0DSD7"/>
<sequence length="233" mass="25877">MLPYSTNIERRNDFMKSKQALWLLCVSAVLGLSACGGKGGEEQAPAPQQQASQSQEASQPAESSSQQEAASMDNFLSNAQALQAAEDSLKALPQFSGKELNVFQNVQFYGSSRPRIEIDIQDPEKPDNIDHYTYEDGKWSEPQPVQISGGGDMKDNVTPLNDIKFATVATIAKTWSEKAKEVEATETQLDFASFQLWVPNQTRRWITSTIETPRAKYSADFNVDGTLKDFKKQ</sequence>
<feature type="compositionally biased region" description="Low complexity" evidence="1">
    <location>
        <begin position="42"/>
        <end position="70"/>
    </location>
</feature>
<feature type="region of interest" description="Disordered" evidence="1">
    <location>
        <begin position="38"/>
        <end position="70"/>
    </location>
</feature>
<gene>
    <name evidence="2" type="ORF">EIKCOROL_00260</name>
</gene>
<accession>C0DSD7</accession>
<dbReference type="Proteomes" id="UP000005837">
    <property type="component" value="Unassembled WGS sequence"/>
</dbReference>
<protein>
    <submittedName>
        <fullName evidence="2">Uncharacterized protein</fullName>
    </submittedName>
</protein>
<proteinExistence type="predicted"/>
<dbReference type="EMBL" id="ACEA01000004">
    <property type="protein sequence ID" value="EEG25089.1"/>
    <property type="molecule type" value="Genomic_DNA"/>
</dbReference>
<evidence type="ECO:0000313" key="2">
    <source>
        <dbReference type="EMBL" id="EEG25089.1"/>
    </source>
</evidence>
<dbReference type="eggNOG" id="ENOG5032RBP">
    <property type="taxonomic scope" value="Bacteria"/>
</dbReference>
<evidence type="ECO:0000256" key="1">
    <source>
        <dbReference type="SAM" id="MobiDB-lite"/>
    </source>
</evidence>
<comment type="caution">
    <text evidence="2">The sequence shown here is derived from an EMBL/GenBank/DDBJ whole genome shotgun (WGS) entry which is preliminary data.</text>
</comment>
<reference evidence="2 3" key="1">
    <citation type="submission" date="2009-01" db="EMBL/GenBank/DDBJ databases">
        <authorList>
            <person name="Fulton L."/>
            <person name="Clifton S."/>
            <person name="Chinwalla A.T."/>
            <person name="Mitreva M."/>
            <person name="Sodergren E."/>
            <person name="Weinstock G."/>
            <person name="Clifton S."/>
            <person name="Dooling D.J."/>
            <person name="Fulton B."/>
            <person name="Minx P."/>
            <person name="Pepin K.H."/>
            <person name="Johnson M."/>
            <person name="Bhonagiri V."/>
            <person name="Nash W.E."/>
            <person name="Mardis E.R."/>
            <person name="Wilson R.K."/>
        </authorList>
    </citation>
    <scope>NUCLEOTIDE SEQUENCE [LARGE SCALE GENOMIC DNA]</scope>
    <source>
        <strain evidence="2 3">ATCC 23834</strain>
    </source>
</reference>
<dbReference type="HOGENOM" id="CLU_105876_0_0_4"/>
<organism evidence="2 3">
    <name type="scientific">Eikenella corrodens ATCC 23834</name>
    <dbReference type="NCBI Taxonomy" id="546274"/>
    <lineage>
        <taxon>Bacteria</taxon>
        <taxon>Pseudomonadati</taxon>
        <taxon>Pseudomonadota</taxon>
        <taxon>Betaproteobacteria</taxon>
        <taxon>Neisseriales</taxon>
        <taxon>Neisseriaceae</taxon>
        <taxon>Eikenella</taxon>
    </lineage>
</organism>